<keyword evidence="2" id="KW-1185">Reference proteome</keyword>
<evidence type="ECO:0000313" key="2">
    <source>
        <dbReference type="Proteomes" id="UP001565927"/>
    </source>
</evidence>
<dbReference type="EMBL" id="JBGFTU010000006">
    <property type="protein sequence ID" value="MEZ0164455.1"/>
    <property type="molecule type" value="Genomic_DNA"/>
</dbReference>
<proteinExistence type="predicted"/>
<comment type="caution">
    <text evidence="1">The sequence shown here is derived from an EMBL/GenBank/DDBJ whole genome shotgun (WGS) entry which is preliminary data.</text>
</comment>
<accession>A0ABV4GYR8</accession>
<gene>
    <name evidence="1" type="ORF">AB2L27_06710</name>
</gene>
<organism evidence="1 2">
    <name type="scientific">Kineococcus halophytocola</name>
    <dbReference type="NCBI Taxonomy" id="3234027"/>
    <lineage>
        <taxon>Bacteria</taxon>
        <taxon>Bacillati</taxon>
        <taxon>Actinomycetota</taxon>
        <taxon>Actinomycetes</taxon>
        <taxon>Kineosporiales</taxon>
        <taxon>Kineosporiaceae</taxon>
        <taxon>Kineococcus</taxon>
    </lineage>
</organism>
<evidence type="ECO:0000313" key="1">
    <source>
        <dbReference type="EMBL" id="MEZ0164455.1"/>
    </source>
</evidence>
<sequence length="78" mass="8202">MDLAGTAAGYVAHVAGNLRQWAERLTEALAGEDRIAGAHDPDARGRARGDDALTAEGALWPLRHRALGLPAPVVPRDP</sequence>
<name>A0ABV4GYR8_9ACTN</name>
<dbReference type="Proteomes" id="UP001565927">
    <property type="component" value="Unassembled WGS sequence"/>
</dbReference>
<reference evidence="1 2" key="1">
    <citation type="submission" date="2024-07" db="EMBL/GenBank/DDBJ databases">
        <authorList>
            <person name="Thanompreechachai J."/>
            <person name="Duangmal K."/>
        </authorList>
    </citation>
    <scope>NUCLEOTIDE SEQUENCE [LARGE SCALE GENOMIC DNA]</scope>
    <source>
        <strain evidence="1 2">LSe6-4</strain>
    </source>
</reference>
<dbReference type="RefSeq" id="WP_370440698.1">
    <property type="nucleotide sequence ID" value="NZ_JBGFTU010000006.1"/>
</dbReference>
<protein>
    <submittedName>
        <fullName evidence="1">Uncharacterized protein</fullName>
    </submittedName>
</protein>